<dbReference type="GO" id="GO:0046820">
    <property type="term" value="F:4-amino-4-deoxychorismate synthase activity"/>
    <property type="evidence" value="ECO:0007669"/>
    <property type="project" value="UniProtKB-EC"/>
</dbReference>
<dbReference type="Pfam" id="PF00425">
    <property type="entry name" value="Chorismate_bind"/>
    <property type="match status" value="1"/>
</dbReference>
<keyword evidence="5" id="KW-0032">Aminotransferase</keyword>
<dbReference type="Gene3D" id="3.60.120.10">
    <property type="entry name" value="Anthranilate synthase"/>
    <property type="match status" value="1"/>
</dbReference>
<dbReference type="InterPro" id="IPR019999">
    <property type="entry name" value="Anth_synth_I-like"/>
</dbReference>
<evidence type="ECO:0000259" key="4">
    <source>
        <dbReference type="Pfam" id="PF04715"/>
    </source>
</evidence>
<dbReference type="EMBL" id="DRFT01000162">
    <property type="protein sequence ID" value="HDZ50036.1"/>
    <property type="molecule type" value="Genomic_DNA"/>
</dbReference>
<dbReference type="Pfam" id="PF04715">
    <property type="entry name" value="Anth_synt_I_N"/>
    <property type="match status" value="1"/>
</dbReference>
<feature type="domain" description="Anthranilate synthase component I N-terminal" evidence="4">
    <location>
        <begin position="19"/>
        <end position="154"/>
    </location>
</feature>
<protein>
    <recommendedName>
        <fullName evidence="1">aminodeoxychorismate synthase</fullName>
        <ecNumber evidence="1">2.6.1.85</ecNumber>
    </recommendedName>
</protein>
<gene>
    <name evidence="5" type="primary">pabB</name>
    <name evidence="5" type="ORF">ENH69_02320</name>
</gene>
<dbReference type="Proteomes" id="UP000885667">
    <property type="component" value="Unassembled WGS sequence"/>
</dbReference>
<dbReference type="GO" id="GO:0000162">
    <property type="term" value="P:L-tryptophan biosynthetic process"/>
    <property type="evidence" value="ECO:0007669"/>
    <property type="project" value="TreeGrafter"/>
</dbReference>
<accession>A0A7C1M7W5</accession>
<evidence type="ECO:0000256" key="1">
    <source>
        <dbReference type="ARBA" id="ARBA00013139"/>
    </source>
</evidence>
<sequence>MVGNRVVVEEIDSIACSKLLEAIAHFSYGFFLDSGSGIYKNDLGRYSLAGWNPFLILKSRGSSVQLIQKNRVINKRGNPFLVLRDILDKYRLASTCQDLPPFLGGGVGYLSYDLCHFWENLPCKAKDDLCLPELYIAFYDRVLIMDHLEKRTFVSLILSSPNKNNAMIKEKIEEVKRLGRKNVVAKKDEKRLLKPGGFLLESNLTKQQYLQAVGKAKNYIREGDIFQVNLSQRFHTKLLVSPHRLYQSLREINPAPFAAYLNFNGIKILSSSPERFLRVRDKEIETRPIKGTRPRGRNKQEDEKLGKGLLASQKDRAELVMIVDLERNDLGRVCQHGSIKVEELVKLEIFPTVFHTISTIRGILASGKDRIDLLRATFPGGSITGAPKIRAMEIIDELEPSKRSVYTGSLGYFGFNESMDLNIVIRTFLVKNDDLYFQVGGGIVADSDPEEEFQETLDKAKALISSLYNHRKV</sequence>
<dbReference type="NCBIfam" id="TIGR00553">
    <property type="entry name" value="pabB"/>
    <property type="match status" value="1"/>
</dbReference>
<comment type="caution">
    <text evidence="5">The sequence shown here is derived from an EMBL/GenBank/DDBJ whole genome shotgun (WGS) entry which is preliminary data.</text>
</comment>
<evidence type="ECO:0000259" key="3">
    <source>
        <dbReference type="Pfam" id="PF00425"/>
    </source>
</evidence>
<name>A0A7C1M7W5_UNCAE</name>
<proteinExistence type="predicted"/>
<evidence type="ECO:0000313" key="5">
    <source>
        <dbReference type="EMBL" id="HDZ50036.1"/>
    </source>
</evidence>
<dbReference type="GO" id="GO:0009396">
    <property type="term" value="P:folic acid-containing compound biosynthetic process"/>
    <property type="evidence" value="ECO:0007669"/>
    <property type="project" value="InterPro"/>
</dbReference>
<dbReference type="AlphaFoldDB" id="A0A7C1M7W5"/>
<reference evidence="5" key="1">
    <citation type="journal article" date="2020" name="mSystems">
        <title>Genome- and Community-Level Interaction Insights into Carbon Utilization and Element Cycling Functions of Hydrothermarchaeota in Hydrothermal Sediment.</title>
        <authorList>
            <person name="Zhou Z."/>
            <person name="Liu Y."/>
            <person name="Xu W."/>
            <person name="Pan J."/>
            <person name="Luo Z.H."/>
            <person name="Li M."/>
        </authorList>
    </citation>
    <scope>NUCLEOTIDE SEQUENCE [LARGE SCALE GENOMIC DNA]</scope>
    <source>
        <strain evidence="5">HyVt-329</strain>
    </source>
</reference>
<dbReference type="PANTHER" id="PTHR11236:SF50">
    <property type="entry name" value="AMINODEOXYCHORISMATE SYNTHASE COMPONENT 1"/>
    <property type="match status" value="1"/>
</dbReference>
<dbReference type="EC" id="2.6.1.85" evidence="1"/>
<feature type="domain" description="Chorismate-utilising enzyme C-terminal" evidence="3">
    <location>
        <begin position="206"/>
        <end position="459"/>
    </location>
</feature>
<dbReference type="InterPro" id="IPR006805">
    <property type="entry name" value="Anth_synth_I_N"/>
</dbReference>
<dbReference type="InterPro" id="IPR015890">
    <property type="entry name" value="Chorismate_C"/>
</dbReference>
<keyword evidence="2 5" id="KW-0808">Transferase</keyword>
<dbReference type="PRINTS" id="PR00095">
    <property type="entry name" value="ANTSNTHASEI"/>
</dbReference>
<dbReference type="SUPFAM" id="SSF56322">
    <property type="entry name" value="ADC synthase"/>
    <property type="match status" value="1"/>
</dbReference>
<evidence type="ECO:0000256" key="2">
    <source>
        <dbReference type="ARBA" id="ARBA00022679"/>
    </source>
</evidence>
<organism evidence="5">
    <name type="scientific">Aerophobetes bacterium</name>
    <dbReference type="NCBI Taxonomy" id="2030807"/>
    <lineage>
        <taxon>Bacteria</taxon>
        <taxon>Candidatus Aerophobota</taxon>
    </lineage>
</organism>
<dbReference type="PANTHER" id="PTHR11236">
    <property type="entry name" value="AMINOBENZOATE/ANTHRANILATE SYNTHASE"/>
    <property type="match status" value="1"/>
</dbReference>
<dbReference type="InterPro" id="IPR005802">
    <property type="entry name" value="ADC_synth_comp_1"/>
</dbReference>
<dbReference type="InterPro" id="IPR005801">
    <property type="entry name" value="ADC_synthase"/>
</dbReference>